<feature type="region of interest" description="Disordered" evidence="1">
    <location>
        <begin position="136"/>
        <end position="187"/>
    </location>
</feature>
<sequence>MEEYVIQQGDTFYRLAQRWGGTCAEWQVANPGLNPDYLQIGQKVYLPRMTNPRGNEQYAMITPQQGMEYAGDHLDDIEMEIEGVKFRVKRIGESKIPHEIHLLVPRTEIRKVQPHGINGPCEVQIMLSNVNIIHSPRLMSDPPRSMSANDGGMNQGSQVSNRPGNAAPELSQISELRSDTRPDSSGL</sequence>
<protein>
    <submittedName>
        <fullName evidence="3">Putative glycosyl hydrolase</fullName>
    </submittedName>
</protein>
<dbReference type="CDD" id="cd00118">
    <property type="entry name" value="LysM"/>
    <property type="match status" value="1"/>
</dbReference>
<dbReference type="RefSeq" id="WP_015262840.1">
    <property type="nucleotide sequence ID" value="NC_019903.1"/>
</dbReference>
<dbReference type="SUPFAM" id="SSF54106">
    <property type="entry name" value="LysM domain"/>
    <property type="match status" value="1"/>
</dbReference>
<name>L0F7Q3_DESDL</name>
<keyword evidence="3" id="KW-0378">Hydrolase</keyword>
<evidence type="ECO:0000313" key="3">
    <source>
        <dbReference type="EMBL" id="AGA69869.1"/>
    </source>
</evidence>
<dbReference type="PROSITE" id="PS51782">
    <property type="entry name" value="LYSM"/>
    <property type="match status" value="1"/>
</dbReference>
<dbReference type="GO" id="GO:0016787">
    <property type="term" value="F:hydrolase activity"/>
    <property type="evidence" value="ECO:0007669"/>
    <property type="project" value="UniProtKB-KW"/>
</dbReference>
<dbReference type="KEGG" id="ddl:Desdi_2445"/>
<dbReference type="Gene3D" id="3.10.350.10">
    <property type="entry name" value="LysM domain"/>
    <property type="match status" value="1"/>
</dbReference>
<gene>
    <name evidence="3" type="ordered locus">Desdi_2445</name>
</gene>
<organism evidence="3 4">
    <name type="scientific">Desulfitobacterium dichloroeliminans (strain LMG P-21439 / DCA1)</name>
    <dbReference type="NCBI Taxonomy" id="871963"/>
    <lineage>
        <taxon>Bacteria</taxon>
        <taxon>Bacillati</taxon>
        <taxon>Bacillota</taxon>
        <taxon>Clostridia</taxon>
        <taxon>Eubacteriales</taxon>
        <taxon>Desulfitobacteriaceae</taxon>
        <taxon>Desulfitobacterium</taxon>
    </lineage>
</organism>
<dbReference type="EMBL" id="CP003344">
    <property type="protein sequence ID" value="AGA69869.1"/>
    <property type="molecule type" value="Genomic_DNA"/>
</dbReference>
<evidence type="ECO:0000259" key="2">
    <source>
        <dbReference type="PROSITE" id="PS51782"/>
    </source>
</evidence>
<dbReference type="InterPro" id="IPR018392">
    <property type="entry name" value="LysM"/>
</dbReference>
<feature type="compositionally biased region" description="Basic and acidic residues" evidence="1">
    <location>
        <begin position="176"/>
        <end position="187"/>
    </location>
</feature>
<dbReference type="OrthoDB" id="9811296at2"/>
<proteinExistence type="predicted"/>
<dbReference type="eggNOG" id="COG1388">
    <property type="taxonomic scope" value="Bacteria"/>
</dbReference>
<accession>L0F7Q3</accession>
<dbReference type="HOGENOM" id="CLU_124349_0_0_9"/>
<feature type="domain" description="LysM" evidence="2">
    <location>
        <begin position="2"/>
        <end position="46"/>
    </location>
</feature>
<evidence type="ECO:0000256" key="1">
    <source>
        <dbReference type="SAM" id="MobiDB-lite"/>
    </source>
</evidence>
<dbReference type="STRING" id="871963.Desdi_2445"/>
<dbReference type="Proteomes" id="UP000010797">
    <property type="component" value="Chromosome"/>
</dbReference>
<dbReference type="Pfam" id="PF01476">
    <property type="entry name" value="LysM"/>
    <property type="match status" value="1"/>
</dbReference>
<evidence type="ECO:0000313" key="4">
    <source>
        <dbReference type="Proteomes" id="UP000010797"/>
    </source>
</evidence>
<reference evidence="4" key="1">
    <citation type="submission" date="2012-02" db="EMBL/GenBank/DDBJ databases">
        <title>Complete sequence of Desulfitobacterium dichloroeliminans LMG P-21439.</title>
        <authorList>
            <person name="Lucas S."/>
            <person name="Han J."/>
            <person name="Lapidus A."/>
            <person name="Cheng J.-F."/>
            <person name="Goodwin L."/>
            <person name="Pitluck S."/>
            <person name="Peters L."/>
            <person name="Ovchinnikova G."/>
            <person name="Teshima H."/>
            <person name="Detter J.C."/>
            <person name="Han C."/>
            <person name="Tapia R."/>
            <person name="Land M."/>
            <person name="Hauser L."/>
            <person name="Kyrpides N."/>
            <person name="Ivanova N."/>
            <person name="Pagani I."/>
            <person name="Kruse T."/>
            <person name="de Vos W.M."/>
            <person name="Boon N."/>
            <person name="Smidt H."/>
            <person name="Woyke T."/>
        </authorList>
    </citation>
    <scope>NUCLEOTIDE SEQUENCE [LARGE SCALE GENOMIC DNA]</scope>
    <source>
        <strain evidence="4">LMG P-21439 / DCA1</strain>
    </source>
</reference>
<dbReference type="SMART" id="SM00257">
    <property type="entry name" value="LysM"/>
    <property type="match status" value="1"/>
</dbReference>
<dbReference type="AlphaFoldDB" id="L0F7Q3"/>
<dbReference type="InterPro" id="IPR036779">
    <property type="entry name" value="LysM_dom_sf"/>
</dbReference>
<keyword evidence="4" id="KW-1185">Reference proteome</keyword>